<dbReference type="CDD" id="cd16653">
    <property type="entry name" value="RING-like_Rtf2"/>
    <property type="match status" value="1"/>
</dbReference>
<evidence type="ECO:0000256" key="1">
    <source>
        <dbReference type="ARBA" id="ARBA00009885"/>
    </source>
</evidence>
<dbReference type="AlphaFoldDB" id="A0A7H8R913"/>
<dbReference type="PANTHER" id="PTHR12775:SF0">
    <property type="entry name" value="REPLICATION TERMINATION FACTOR 2"/>
    <property type="match status" value="1"/>
</dbReference>
<dbReference type="GeneID" id="55997072"/>
<proteinExistence type="inferred from homology"/>
<evidence type="ECO:0000256" key="2">
    <source>
        <dbReference type="SAM" id="MobiDB-lite"/>
    </source>
</evidence>
<feature type="region of interest" description="Disordered" evidence="2">
    <location>
        <begin position="282"/>
        <end position="309"/>
    </location>
</feature>
<dbReference type="InterPro" id="IPR027799">
    <property type="entry name" value="Rtf2_RING-finger"/>
</dbReference>
<protein>
    <submittedName>
        <fullName evidence="3">Uncharacterized protein</fullName>
    </submittedName>
</protein>
<feature type="region of interest" description="Disordered" evidence="2">
    <location>
        <begin position="1"/>
        <end position="34"/>
    </location>
</feature>
<gene>
    <name evidence="3" type="ORF">TRUGW13939_09589</name>
</gene>
<dbReference type="GO" id="GO:0005634">
    <property type="term" value="C:nucleus"/>
    <property type="evidence" value="ECO:0007669"/>
    <property type="project" value="TreeGrafter"/>
</dbReference>
<dbReference type="RefSeq" id="XP_035348602.1">
    <property type="nucleotide sequence ID" value="XM_035492709.1"/>
</dbReference>
<dbReference type="Gene3D" id="3.30.40.10">
    <property type="entry name" value="Zinc/RING finger domain, C3HC4 (zinc finger)"/>
    <property type="match status" value="1"/>
</dbReference>
<feature type="compositionally biased region" description="Basic residues" evidence="2">
    <location>
        <begin position="209"/>
        <end position="222"/>
    </location>
</feature>
<dbReference type="InterPro" id="IPR006735">
    <property type="entry name" value="Rtf2"/>
</dbReference>
<feature type="compositionally biased region" description="Low complexity" evidence="2">
    <location>
        <begin position="225"/>
        <end position="244"/>
    </location>
</feature>
<evidence type="ECO:0000313" key="3">
    <source>
        <dbReference type="EMBL" id="QKX62428.1"/>
    </source>
</evidence>
<dbReference type="InterPro" id="IPR013083">
    <property type="entry name" value="Znf_RING/FYVE/PHD"/>
</dbReference>
<reference evidence="4" key="1">
    <citation type="submission" date="2020-06" db="EMBL/GenBank/DDBJ databases">
        <title>A chromosome-scale genome assembly of Talaromyces rugulosus W13939.</title>
        <authorList>
            <person name="Wang B."/>
            <person name="Guo L."/>
            <person name="Ye K."/>
            <person name="Wang L."/>
        </authorList>
    </citation>
    <scope>NUCLEOTIDE SEQUENCE [LARGE SCALE GENOMIC DNA]</scope>
    <source>
        <strain evidence="4">W13939</strain>
    </source>
</reference>
<dbReference type="PANTHER" id="PTHR12775">
    <property type="entry name" value="PROTEIN C20ORF43 HOMOLOG"/>
    <property type="match status" value="1"/>
</dbReference>
<dbReference type="OrthoDB" id="247013at2759"/>
<organism evidence="3 4">
    <name type="scientific">Talaromyces rugulosus</name>
    <name type="common">Penicillium rugulosum</name>
    <dbReference type="NCBI Taxonomy" id="121627"/>
    <lineage>
        <taxon>Eukaryota</taxon>
        <taxon>Fungi</taxon>
        <taxon>Dikarya</taxon>
        <taxon>Ascomycota</taxon>
        <taxon>Pezizomycotina</taxon>
        <taxon>Eurotiomycetes</taxon>
        <taxon>Eurotiomycetidae</taxon>
        <taxon>Eurotiales</taxon>
        <taxon>Trichocomaceae</taxon>
        <taxon>Talaromyces</taxon>
        <taxon>Talaromyces sect. Islandici</taxon>
    </lineage>
</organism>
<dbReference type="GO" id="GO:0006274">
    <property type="term" value="P:DNA replication termination"/>
    <property type="evidence" value="ECO:0007669"/>
    <property type="project" value="TreeGrafter"/>
</dbReference>
<dbReference type="EMBL" id="CP055902">
    <property type="protein sequence ID" value="QKX62428.1"/>
    <property type="molecule type" value="Genomic_DNA"/>
</dbReference>
<comment type="similarity">
    <text evidence="1">Belongs to the rtf2 family.</text>
</comment>
<feature type="compositionally biased region" description="Basic and acidic residues" evidence="2">
    <location>
        <begin position="282"/>
        <end position="296"/>
    </location>
</feature>
<dbReference type="KEGG" id="trg:TRUGW13939_09589"/>
<name>A0A7H8R913_TALRU</name>
<dbReference type="Pfam" id="PF04641">
    <property type="entry name" value="Rtf2"/>
    <property type="match status" value="1"/>
</dbReference>
<feature type="region of interest" description="Disordered" evidence="2">
    <location>
        <begin position="199"/>
        <end position="246"/>
    </location>
</feature>
<dbReference type="Proteomes" id="UP000509510">
    <property type="component" value="Chromosome V"/>
</dbReference>
<dbReference type="SUPFAM" id="SSF57850">
    <property type="entry name" value="RING/U-box"/>
    <property type="match status" value="1"/>
</dbReference>
<evidence type="ECO:0000313" key="4">
    <source>
        <dbReference type="Proteomes" id="UP000509510"/>
    </source>
</evidence>
<keyword evidence="4" id="KW-1185">Reference proteome</keyword>
<feature type="compositionally biased region" description="Basic and acidic residues" evidence="2">
    <location>
        <begin position="10"/>
        <end position="19"/>
    </location>
</feature>
<accession>A0A7H8R913</accession>
<sequence length="309" mass="34162">MGNDGGSIPTRRELVREAAKAPSATQVKEAQREQQEHYWTTCPLSHKPLQRPIVSDSVGNLYNKDAILKYLIGAEDEEGISSKADCDEILQRRVKSLKDVVELKFEIEEEDKDETAATVQDNSARKGEKWVCPVTRKQLGPGVKAVYIVPCGHVFAEEAVREMKSDKCLQCAEPYTQDNVVVILPTKDADKQRQMARGVKLGEQGLTHSLKKASGSKKRKKHAAAESSTTTEQSSKSASSTASSGAIKNAATAMLTAKVLEEENKKKKQKVVGRNETLKSLFHSDKDKHKHKDGDFMTRGFTIPADARR</sequence>